<dbReference type="GO" id="GO:0005737">
    <property type="term" value="C:cytoplasm"/>
    <property type="evidence" value="ECO:0007669"/>
    <property type="project" value="TreeGrafter"/>
</dbReference>
<dbReference type="OrthoDB" id="311718at2"/>
<sequence length="442" mass="49930">MKKTDYFPEESGKNGWFETSRYRNYRFKARSEIQPSYDYVVVGGGFAGVNAAFRLAENDKNASIALIDAFPIGYFSSGRNAGFIIDVPHSIVGDPKFTFEDQKWRFRLNKLVIERMKKIKEENHLECDWHQDGMHQAARIKSNLSYLEQLAEFLDVMEAPYQWFDAAETSQRLGTNFYIKSLYTPGTILINPSETVRGLATVLPENVSVFENTPVIEVKEGDIPNVILASGITIKCRKVILTVSGFLKNFGVPLSNRIAGIHSFGAFTRELNDDEIKTLNGASPWGVTAAHPGGATLRYTRSRRLYVRTDITFATHINIDNSRLYKSVYKLRRAFNNRFPQLKDVNFEYVYGGYIPITGNTQPLFENPAKNIFAGAVGDGTGVTRAATVGTFLADWATGLDSEEFRYVKKTFRPNWLPPEPFRTVGATARLIYEDMHARSEI</sequence>
<organism evidence="3 4">
    <name type="scientific">Succinivibrio dextrinosolvens</name>
    <dbReference type="NCBI Taxonomy" id="83771"/>
    <lineage>
        <taxon>Bacteria</taxon>
        <taxon>Pseudomonadati</taxon>
        <taxon>Pseudomonadota</taxon>
        <taxon>Gammaproteobacteria</taxon>
        <taxon>Aeromonadales</taxon>
        <taxon>Succinivibrionaceae</taxon>
        <taxon>Succinivibrio</taxon>
    </lineage>
</organism>
<keyword evidence="4" id="KW-1185">Reference proteome</keyword>
<evidence type="ECO:0000256" key="1">
    <source>
        <dbReference type="ARBA" id="ARBA00023002"/>
    </source>
</evidence>
<gene>
    <name evidence="3" type="ORF">SAMN04487865_10457</name>
</gene>
<dbReference type="GO" id="GO:0016491">
    <property type="term" value="F:oxidoreductase activity"/>
    <property type="evidence" value="ECO:0007669"/>
    <property type="project" value="UniProtKB-KW"/>
</dbReference>
<accession>A0A662ZAV1</accession>
<evidence type="ECO:0000313" key="3">
    <source>
        <dbReference type="EMBL" id="SFK25975.1"/>
    </source>
</evidence>
<evidence type="ECO:0000259" key="2">
    <source>
        <dbReference type="Pfam" id="PF01266"/>
    </source>
</evidence>
<evidence type="ECO:0000313" key="4">
    <source>
        <dbReference type="Proteomes" id="UP000243374"/>
    </source>
</evidence>
<dbReference type="Pfam" id="PF01266">
    <property type="entry name" value="DAO"/>
    <property type="match status" value="1"/>
</dbReference>
<name>A0A662ZAV1_9GAMM</name>
<feature type="domain" description="FAD dependent oxidoreductase" evidence="2">
    <location>
        <begin position="38"/>
        <end position="396"/>
    </location>
</feature>
<dbReference type="RefSeq" id="WP_074841185.1">
    <property type="nucleotide sequence ID" value="NZ_CP047056.1"/>
</dbReference>
<dbReference type="InterPro" id="IPR006076">
    <property type="entry name" value="FAD-dep_OxRdtase"/>
</dbReference>
<dbReference type="AlphaFoldDB" id="A0A662ZAV1"/>
<dbReference type="PANTHER" id="PTHR13847">
    <property type="entry name" value="SARCOSINE DEHYDROGENASE-RELATED"/>
    <property type="match status" value="1"/>
</dbReference>
<protein>
    <submittedName>
        <fullName evidence="3">Glycine/D-amino acid oxidase</fullName>
    </submittedName>
</protein>
<dbReference type="PANTHER" id="PTHR13847:SF281">
    <property type="entry name" value="FAD DEPENDENT OXIDOREDUCTASE DOMAIN-CONTAINING PROTEIN"/>
    <property type="match status" value="1"/>
</dbReference>
<dbReference type="Gene3D" id="3.30.9.10">
    <property type="entry name" value="D-Amino Acid Oxidase, subunit A, domain 2"/>
    <property type="match status" value="1"/>
</dbReference>
<reference evidence="3 4" key="1">
    <citation type="submission" date="2016-10" db="EMBL/GenBank/DDBJ databases">
        <authorList>
            <person name="Varghese N."/>
            <person name="Submissions S."/>
        </authorList>
    </citation>
    <scope>NUCLEOTIDE SEQUENCE [LARGE SCALE GENOMIC DNA]</scope>
    <source>
        <strain evidence="3 4">22B</strain>
    </source>
</reference>
<dbReference type="Proteomes" id="UP000243374">
    <property type="component" value="Unassembled WGS sequence"/>
</dbReference>
<dbReference type="InterPro" id="IPR036188">
    <property type="entry name" value="FAD/NAD-bd_sf"/>
</dbReference>
<dbReference type="Gene3D" id="3.50.50.60">
    <property type="entry name" value="FAD/NAD(P)-binding domain"/>
    <property type="match status" value="1"/>
</dbReference>
<dbReference type="EMBL" id="FOSF01000045">
    <property type="protein sequence ID" value="SFK25975.1"/>
    <property type="molecule type" value="Genomic_DNA"/>
</dbReference>
<keyword evidence="1" id="KW-0560">Oxidoreductase</keyword>
<proteinExistence type="predicted"/>
<dbReference type="SUPFAM" id="SSF51905">
    <property type="entry name" value="FAD/NAD(P)-binding domain"/>
    <property type="match status" value="1"/>
</dbReference>